<evidence type="ECO:0000313" key="3">
    <source>
        <dbReference type="EMBL" id="MBV6324150.1"/>
    </source>
</evidence>
<dbReference type="Proteomes" id="UP001162889">
    <property type="component" value="Unassembled WGS sequence"/>
</dbReference>
<dbReference type="RefSeq" id="WP_217945097.1">
    <property type="nucleotide sequence ID" value="NZ_JAHTGR010000015.1"/>
</dbReference>
<reference evidence="4" key="2">
    <citation type="submission" date="2022-03" db="EMBL/GenBank/DDBJ databases">
        <title>Genome Encyclopedia of Bacteria and Archaea VI: Functional Genomics of Type Strains.</title>
        <authorList>
            <person name="Whitman W."/>
        </authorList>
    </citation>
    <scope>NUCLEOTIDE SEQUENCE</scope>
    <source>
        <strain evidence="4">HSC-15S17</strain>
    </source>
</reference>
<proteinExistence type="predicted"/>
<name>A0AA41HB71_9BURK</name>
<dbReference type="NCBIfam" id="TIGR02595">
    <property type="entry name" value="PEP_CTERM"/>
    <property type="match status" value="1"/>
</dbReference>
<dbReference type="InterPro" id="IPR013424">
    <property type="entry name" value="Ice-binding_C"/>
</dbReference>
<keyword evidence="6" id="KW-1185">Reference proteome</keyword>
<dbReference type="EMBL" id="JAHTGR010000015">
    <property type="protein sequence ID" value="MBV6324150.1"/>
    <property type="molecule type" value="Genomic_DNA"/>
</dbReference>
<evidence type="ECO:0000256" key="1">
    <source>
        <dbReference type="SAM" id="SignalP"/>
    </source>
</evidence>
<evidence type="ECO:0000259" key="2">
    <source>
        <dbReference type="Pfam" id="PF07589"/>
    </source>
</evidence>
<dbReference type="Proteomes" id="UP001155901">
    <property type="component" value="Unassembled WGS sequence"/>
</dbReference>
<feature type="domain" description="Ice-binding protein C-terminal" evidence="2">
    <location>
        <begin position="219"/>
        <end position="242"/>
    </location>
</feature>
<accession>A0AA41HB71</accession>
<comment type="caution">
    <text evidence="3">The sequence shown here is derived from an EMBL/GenBank/DDBJ whole genome shotgun (WGS) entry which is preliminary data.</text>
</comment>
<gene>
    <name evidence="3" type="ORF">KVP70_24740</name>
    <name evidence="4" type="ORF">L1274_005671</name>
</gene>
<protein>
    <submittedName>
        <fullName evidence="3">PEP-CTERM sorting domain-containing protein</fullName>
    </submittedName>
</protein>
<dbReference type="Pfam" id="PF07589">
    <property type="entry name" value="PEP-CTERM"/>
    <property type="match status" value="1"/>
</dbReference>
<reference evidence="3" key="1">
    <citation type="submission" date="2021-07" db="EMBL/GenBank/DDBJ databases">
        <title>Characterization of violacein-producing bacteria and related species.</title>
        <authorList>
            <person name="Wilson H.S."/>
            <person name="De Leon M.E."/>
        </authorList>
    </citation>
    <scope>NUCLEOTIDE SEQUENCE</scope>
    <source>
        <strain evidence="3">HSC-15S17</strain>
    </source>
</reference>
<evidence type="ECO:0000313" key="6">
    <source>
        <dbReference type="Proteomes" id="UP001162889"/>
    </source>
</evidence>
<feature type="signal peptide" evidence="1">
    <location>
        <begin position="1"/>
        <end position="24"/>
    </location>
</feature>
<organism evidence="3 5">
    <name type="scientific">Duganella violaceipulchra</name>
    <dbReference type="NCBI Taxonomy" id="2849652"/>
    <lineage>
        <taxon>Bacteria</taxon>
        <taxon>Pseudomonadati</taxon>
        <taxon>Pseudomonadota</taxon>
        <taxon>Betaproteobacteria</taxon>
        <taxon>Burkholderiales</taxon>
        <taxon>Oxalobacteraceae</taxon>
        <taxon>Telluria group</taxon>
        <taxon>Duganella</taxon>
    </lineage>
</organism>
<dbReference type="EMBL" id="JALJZU010000013">
    <property type="protein sequence ID" value="MCP2011917.1"/>
    <property type="molecule type" value="Genomic_DNA"/>
</dbReference>
<evidence type="ECO:0000313" key="5">
    <source>
        <dbReference type="Proteomes" id="UP001155901"/>
    </source>
</evidence>
<dbReference type="AlphaFoldDB" id="A0AA41HB71"/>
<evidence type="ECO:0000313" key="4">
    <source>
        <dbReference type="EMBL" id="MCP2011917.1"/>
    </source>
</evidence>
<feature type="chain" id="PRO_5041286479" evidence="1">
    <location>
        <begin position="25"/>
        <end position="245"/>
    </location>
</feature>
<sequence length="245" mass="25725">MNWKKIVSLASFCLLAAAAPTSHAESIANAQLSGFTYTLIDLNPGDGIAPSLTLTNPSYWIAAAAYPDSSGHPNPVDIINHPGGASVTDSTGGATSLYVDTLAFSFTHVSGTSPRFSADTTVQWDFALTPHTAAVIMGYGSIFSQQTSDAVVNAYAAVFASYKTNPADLYETYLDDSLYSYRGPQQSKVLNITVVAGNAELDGRLGFATSTSGQGFAAPVPEPETYAMFLGGLVVVAFARRRSKA</sequence>
<keyword evidence="1" id="KW-0732">Signal</keyword>